<proteinExistence type="predicted"/>
<dbReference type="Proteomes" id="UP000273854">
    <property type="component" value="Unassembled WGS sequence"/>
</dbReference>
<name>A0A3M5PC90_PSEVI</name>
<dbReference type="AlphaFoldDB" id="A0A3M5PC90"/>
<dbReference type="RefSeq" id="WP_122208220.1">
    <property type="nucleotide sequence ID" value="NZ_RBTP01000031.1"/>
</dbReference>
<feature type="region of interest" description="Disordered" evidence="1">
    <location>
        <begin position="68"/>
        <end position="96"/>
    </location>
</feature>
<evidence type="ECO:0000313" key="2">
    <source>
        <dbReference type="EMBL" id="RMT81905.1"/>
    </source>
</evidence>
<comment type="caution">
    <text evidence="2">The sequence shown here is derived from an EMBL/GenBank/DDBJ whole genome shotgun (WGS) entry which is preliminary data.</text>
</comment>
<dbReference type="OrthoDB" id="6918073at2"/>
<dbReference type="EMBL" id="RBTP01000031">
    <property type="protein sequence ID" value="RMT81905.1"/>
    <property type="molecule type" value="Genomic_DNA"/>
</dbReference>
<sequence length="96" mass="11424">MSKLKEYRAIEQQLNAHIERLEALSKEERFLDELVFERKLRALLKRYSLEKSDLMKFLSSPFGLSEKRISEPRTYDGRTQHNSEDQEGMRVEHQPG</sequence>
<protein>
    <submittedName>
        <fullName evidence="2">Uncharacterized protein</fullName>
    </submittedName>
</protein>
<gene>
    <name evidence="2" type="ORF">ALP40_01850</name>
</gene>
<evidence type="ECO:0000313" key="3">
    <source>
        <dbReference type="Proteomes" id="UP000273854"/>
    </source>
</evidence>
<evidence type="ECO:0000256" key="1">
    <source>
        <dbReference type="SAM" id="MobiDB-lite"/>
    </source>
</evidence>
<organism evidence="2 3">
    <name type="scientific">Pseudomonas viridiflava</name>
    <name type="common">Phytomonas viridiflava</name>
    <dbReference type="NCBI Taxonomy" id="33069"/>
    <lineage>
        <taxon>Bacteria</taxon>
        <taxon>Pseudomonadati</taxon>
        <taxon>Pseudomonadota</taxon>
        <taxon>Gammaproteobacteria</taxon>
        <taxon>Pseudomonadales</taxon>
        <taxon>Pseudomonadaceae</taxon>
        <taxon>Pseudomonas</taxon>
    </lineage>
</organism>
<accession>A0A3M5PC90</accession>
<reference evidence="2 3" key="1">
    <citation type="submission" date="2018-08" db="EMBL/GenBank/DDBJ databases">
        <title>Recombination of ecologically and evolutionarily significant loci maintains genetic cohesion in the Pseudomonas syringae species complex.</title>
        <authorList>
            <person name="Dillon M."/>
            <person name="Thakur S."/>
            <person name="Almeida R.N.D."/>
            <person name="Weir B.S."/>
            <person name="Guttman D.S."/>
        </authorList>
    </citation>
    <scope>NUCLEOTIDE SEQUENCE [LARGE SCALE GENOMIC DNA]</scope>
    <source>
        <strain evidence="2 3">ICMP 19473</strain>
    </source>
</reference>